<organism evidence="3 4">
    <name type="scientific">Tanacetum coccineum</name>
    <dbReference type="NCBI Taxonomy" id="301880"/>
    <lineage>
        <taxon>Eukaryota</taxon>
        <taxon>Viridiplantae</taxon>
        <taxon>Streptophyta</taxon>
        <taxon>Embryophyta</taxon>
        <taxon>Tracheophyta</taxon>
        <taxon>Spermatophyta</taxon>
        <taxon>Magnoliopsida</taxon>
        <taxon>eudicotyledons</taxon>
        <taxon>Gunneridae</taxon>
        <taxon>Pentapetalae</taxon>
        <taxon>asterids</taxon>
        <taxon>campanulids</taxon>
        <taxon>Asterales</taxon>
        <taxon>Asteraceae</taxon>
        <taxon>Asteroideae</taxon>
        <taxon>Anthemideae</taxon>
        <taxon>Anthemidinae</taxon>
        <taxon>Tanacetum</taxon>
    </lineage>
</organism>
<dbReference type="InterPro" id="IPR057670">
    <property type="entry name" value="SH3_retrovirus"/>
</dbReference>
<dbReference type="Gene3D" id="3.30.420.10">
    <property type="entry name" value="Ribonuclease H-like superfamily/Ribonuclease H"/>
    <property type="match status" value="1"/>
</dbReference>
<dbReference type="InterPro" id="IPR012337">
    <property type="entry name" value="RNaseH-like_sf"/>
</dbReference>
<dbReference type="PROSITE" id="PS50994">
    <property type="entry name" value="INTEGRASE"/>
    <property type="match status" value="1"/>
</dbReference>
<reference evidence="3" key="1">
    <citation type="journal article" date="2022" name="Int. J. Mol. Sci.">
        <title>Draft Genome of Tanacetum Coccineum: Genomic Comparison of Closely Related Tanacetum-Family Plants.</title>
        <authorList>
            <person name="Yamashiro T."/>
            <person name="Shiraishi A."/>
            <person name="Nakayama K."/>
            <person name="Satake H."/>
        </authorList>
    </citation>
    <scope>NUCLEOTIDE SEQUENCE</scope>
</reference>
<dbReference type="PANTHER" id="PTHR42648:SF32">
    <property type="entry name" value="RIBONUCLEASE H-LIKE DOMAIN, GAG-PRE-INTEGRASE DOMAIN PROTEIN-RELATED"/>
    <property type="match status" value="1"/>
</dbReference>
<protein>
    <submittedName>
        <fullName evidence="3">Retrovirus-related pol polyprotein from transposon TNT 1-94</fullName>
    </submittedName>
</protein>
<dbReference type="Proteomes" id="UP001151760">
    <property type="component" value="Unassembled WGS sequence"/>
</dbReference>
<accession>A0ABQ5C538</accession>
<dbReference type="PANTHER" id="PTHR42648">
    <property type="entry name" value="TRANSPOSASE, PUTATIVE-RELATED"/>
    <property type="match status" value="1"/>
</dbReference>
<keyword evidence="4" id="KW-1185">Reference proteome</keyword>
<evidence type="ECO:0000256" key="1">
    <source>
        <dbReference type="SAM" id="MobiDB-lite"/>
    </source>
</evidence>
<sequence>MDDLVLPEILYYIRGLYFYQVHLGYFLKRKSHAPETIMSFIKRVENQNDIHVKQVRTDNGTEFRNSIIVNFYDERGISQNFASPYTPEQYGVVERRNRTLIEVIRKMLAGSIFSKQYWTEVVTTVCYTQNRSIIVKRHLKTPYEIFRGRLPNISFLYVFGCLIYIHNHKGYVGKFDEKADDDYFLGYSLVSKAFRVFNTRRQQIEELSTSLLMKALNPLGPQDFPSDNATDADITKWPLLEFHRTLTNGVITELLASDHKRQVQFTKTLRLLKGLQTQMVELQRQHRPAEGPSQPDTPGEASSSS</sequence>
<proteinExistence type="predicted"/>
<dbReference type="InterPro" id="IPR036397">
    <property type="entry name" value="RNaseH_sf"/>
</dbReference>
<evidence type="ECO:0000259" key="2">
    <source>
        <dbReference type="PROSITE" id="PS50994"/>
    </source>
</evidence>
<feature type="compositionally biased region" description="Polar residues" evidence="1">
    <location>
        <begin position="294"/>
        <end position="305"/>
    </location>
</feature>
<dbReference type="SUPFAM" id="SSF53098">
    <property type="entry name" value="Ribonuclease H-like"/>
    <property type="match status" value="1"/>
</dbReference>
<feature type="domain" description="Integrase catalytic" evidence="2">
    <location>
        <begin position="1"/>
        <end position="150"/>
    </location>
</feature>
<dbReference type="Pfam" id="PF25597">
    <property type="entry name" value="SH3_retrovirus"/>
    <property type="match status" value="1"/>
</dbReference>
<dbReference type="InterPro" id="IPR001584">
    <property type="entry name" value="Integrase_cat-core"/>
</dbReference>
<reference evidence="3" key="2">
    <citation type="submission" date="2022-01" db="EMBL/GenBank/DDBJ databases">
        <authorList>
            <person name="Yamashiro T."/>
            <person name="Shiraishi A."/>
            <person name="Satake H."/>
            <person name="Nakayama K."/>
        </authorList>
    </citation>
    <scope>NUCLEOTIDE SEQUENCE</scope>
</reference>
<evidence type="ECO:0000313" key="4">
    <source>
        <dbReference type="Proteomes" id="UP001151760"/>
    </source>
</evidence>
<dbReference type="EMBL" id="BQNB010013897">
    <property type="protein sequence ID" value="GJT21547.1"/>
    <property type="molecule type" value="Genomic_DNA"/>
</dbReference>
<comment type="caution">
    <text evidence="3">The sequence shown here is derived from an EMBL/GenBank/DDBJ whole genome shotgun (WGS) entry which is preliminary data.</text>
</comment>
<gene>
    <name evidence="3" type="ORF">Tco_0891484</name>
</gene>
<dbReference type="InterPro" id="IPR039537">
    <property type="entry name" value="Retrotran_Ty1/copia-like"/>
</dbReference>
<evidence type="ECO:0000313" key="3">
    <source>
        <dbReference type="EMBL" id="GJT21547.1"/>
    </source>
</evidence>
<name>A0ABQ5C538_9ASTR</name>
<feature type="region of interest" description="Disordered" evidence="1">
    <location>
        <begin position="283"/>
        <end position="305"/>
    </location>
</feature>